<feature type="compositionally biased region" description="Basic and acidic residues" evidence="2">
    <location>
        <begin position="502"/>
        <end position="521"/>
    </location>
</feature>
<feature type="region of interest" description="Disordered" evidence="2">
    <location>
        <begin position="821"/>
        <end position="862"/>
    </location>
</feature>
<feature type="compositionally biased region" description="Basic and acidic residues" evidence="2">
    <location>
        <begin position="1205"/>
        <end position="1218"/>
    </location>
</feature>
<organism evidence="3 4">
    <name type="scientific">Trypanosoma theileri</name>
    <dbReference type="NCBI Taxonomy" id="67003"/>
    <lineage>
        <taxon>Eukaryota</taxon>
        <taxon>Discoba</taxon>
        <taxon>Euglenozoa</taxon>
        <taxon>Kinetoplastea</taxon>
        <taxon>Metakinetoplastina</taxon>
        <taxon>Trypanosomatida</taxon>
        <taxon>Trypanosomatidae</taxon>
        <taxon>Trypanosoma</taxon>
    </lineage>
</organism>
<feature type="compositionally biased region" description="Polar residues" evidence="2">
    <location>
        <begin position="923"/>
        <end position="936"/>
    </location>
</feature>
<feature type="coiled-coil region" evidence="1">
    <location>
        <begin position="1233"/>
        <end position="1260"/>
    </location>
</feature>
<feature type="compositionally biased region" description="Low complexity" evidence="2">
    <location>
        <begin position="197"/>
        <end position="206"/>
    </location>
</feature>
<name>A0A1X0NMA2_9TRYP</name>
<feature type="region of interest" description="Disordered" evidence="2">
    <location>
        <begin position="953"/>
        <end position="1018"/>
    </location>
</feature>
<feature type="compositionally biased region" description="Basic and acidic residues" evidence="2">
    <location>
        <begin position="962"/>
        <end position="978"/>
    </location>
</feature>
<evidence type="ECO:0000256" key="2">
    <source>
        <dbReference type="SAM" id="MobiDB-lite"/>
    </source>
</evidence>
<feature type="region of interest" description="Disordered" evidence="2">
    <location>
        <begin position="227"/>
        <end position="720"/>
    </location>
</feature>
<feature type="region of interest" description="Disordered" evidence="2">
    <location>
        <begin position="1152"/>
        <end position="1175"/>
    </location>
</feature>
<protein>
    <recommendedName>
        <fullName evidence="5">Flagellum attachment zone protein 2</fullName>
    </recommendedName>
</protein>
<dbReference type="STRING" id="67003.A0A1X0NMA2"/>
<feature type="compositionally biased region" description="Basic and acidic residues" evidence="2">
    <location>
        <begin position="879"/>
        <end position="922"/>
    </location>
</feature>
<feature type="compositionally biased region" description="Basic and acidic residues" evidence="2">
    <location>
        <begin position="636"/>
        <end position="655"/>
    </location>
</feature>
<dbReference type="VEuPathDB" id="TriTrypDB:TM35_000321890"/>
<feature type="compositionally biased region" description="Basic and acidic residues" evidence="2">
    <location>
        <begin position="569"/>
        <end position="588"/>
    </location>
</feature>
<feature type="compositionally biased region" description="Polar residues" evidence="2">
    <location>
        <begin position="167"/>
        <end position="181"/>
    </location>
</feature>
<dbReference type="OrthoDB" id="273061at2759"/>
<feature type="region of interest" description="Disordered" evidence="2">
    <location>
        <begin position="97"/>
        <end position="128"/>
    </location>
</feature>
<feature type="compositionally biased region" description="Low complexity" evidence="2">
    <location>
        <begin position="97"/>
        <end position="111"/>
    </location>
</feature>
<proteinExistence type="predicted"/>
<feature type="compositionally biased region" description="Polar residues" evidence="2">
    <location>
        <begin position="991"/>
        <end position="1008"/>
    </location>
</feature>
<feature type="compositionally biased region" description="Low complexity" evidence="2">
    <location>
        <begin position="821"/>
        <end position="841"/>
    </location>
</feature>
<accession>A0A1X0NMA2</accession>
<evidence type="ECO:0000256" key="1">
    <source>
        <dbReference type="SAM" id="Coils"/>
    </source>
</evidence>
<dbReference type="RefSeq" id="XP_028879940.1">
    <property type="nucleotide sequence ID" value="XM_029028816.1"/>
</dbReference>
<feature type="region of interest" description="Disordered" evidence="2">
    <location>
        <begin position="167"/>
        <end position="206"/>
    </location>
</feature>
<feature type="region of interest" description="Disordered" evidence="2">
    <location>
        <begin position="1193"/>
        <end position="1218"/>
    </location>
</feature>
<gene>
    <name evidence="3" type="ORF">TM35_000321890</name>
</gene>
<evidence type="ECO:0000313" key="3">
    <source>
        <dbReference type="EMBL" id="ORC85874.1"/>
    </source>
</evidence>
<dbReference type="Proteomes" id="UP000192257">
    <property type="component" value="Unassembled WGS sequence"/>
</dbReference>
<feature type="compositionally biased region" description="Basic and acidic residues" evidence="2">
    <location>
        <begin position="286"/>
        <end position="301"/>
    </location>
</feature>
<keyword evidence="1" id="KW-0175">Coiled coil</keyword>
<feature type="compositionally biased region" description="Polar residues" evidence="2">
    <location>
        <begin position="264"/>
        <end position="277"/>
    </location>
</feature>
<sequence>MEEDYPVSLAVELAPENGSLLLPGSITITRTTLSVFKICDMNDEEPLFIGVCSVPLLRFARQRSEVFRSSNALLLMSLSDHLFINAALSAGIAPLKTTGGSTATSRSTSTGLYTRTPKDDRQVDKMQQLDSPSTWTRLRLEFPKPEDCDRCMEALLARNAENATSELNSINPLGGTPSVTSRTEEVLHKPRSHRESASVSSIASLGSRNRDGAVNAVDQQSDIMHSCRSLPGGDEISPTASNIQRSLRKSPSFPINSRRELETQSDANTPRNVQQARGITGAGSNRPEESQREILTLDKSVDNPGTPRSSHHSRGLPARSNPTDSRRELESASGARTPRSLRESQNDRFAAFRIQDSEKGSGTPRESQDGRHTPRSSHHSRGLPARSNPTDSRRELESASGARTPRSLRESRNSPIPPPASTSAATAPAAAAAAAAAGTASTHSFSSRPHESKREVLTPHESQDGRNTPRSSHHSRGLPARSNPTDSRREQEVASGLRTPRSLRESQNDRYDAFRVQDSERGAGTPRESQDGRNTPRSSHHSRGLPARSNPTDSRRELESASGARTPRSLRESQNDRFADLRVQDSERGAGTPRESQDGRNTPRSSHHSRGLPARSNPTDSRRELESASGARTPRSLRESQNDRFADLRVQDSERGAGTPRESQDGRNTPRSSHHSRGLPARSNPTDSRRELDTASGARTPKGSTRDGGRGTPRDPLGVNKAMNENMTREVPTASGPARYNGRDVDAERELYVNSQPHSYAGDRISAANTQRSGKNRTEYQYLLRNVMKLMHHRLHFMQYLHKELVHEAYLVEEAKLLGPRARGGSRSASMSRSFSRPTSAVSPRSPRRTLHSSVAEESSRLREIEERLRAVEELHREAELDRREAERTRRDVEREKSELDRERRELDRLRRETEEKLESITRRSAGQSTQPSPSRGASEMKEFNSIRSLHAQGSGITGENHINHKNGDKGGARRSESLNKYPMSDLVHPLNQSKPQGSDVSQGSRYSNPMVGNGQVALAPRPNQQQLQVHQPTPPVPAPSTEVEYSTAILDRYIYGDEWHLLYPGREADVRFNALIDVCLTLKLPRRLVTITSVSVDQPGLRVTAEIYHNRDSLPREVLERRFSTQPFYFLQRFYELRHYINGEDTSVNPALRGGRHGSRIGSRGVSPRVANRSSSSYLRGLEDDIVALGSEDETNPDSLLMGPDDRTRDILRRNDERGKQRERELLYERERRHMAMQLERLQQQLDRLEENEAYRRSRIVLAEAQERQNMVFDGDLNHRHTFAMSKQALEEKEHLERAMVEVGYARQSQAIAQAQRRNLAIVRMLVMEKERRARIMEQEQEEILVLDLVMNPLRHFKTASQPEVDERMRRQRLIEAEAKQRAHIYANINGFIVEALQDEMEALVGDEMTVRMMITADEMKERIDLVCGSKAPLDAQSRSRGAAITPETWAALLNEEAMEREQLCNDEERRRRLFQREYIVTTEDVTRNEIELNELDEHIAMLDDIVQQNRAMLERRRQERNHLVKLTNEEQFYRKGILTDEQDAWEMFMELFDSELHDVLLAENARLSPAPDLESPQRRRRTTIGTPRQTKPFHYMTFALEDMEHGPTAALAIEGILGCSINKNLEVTSIARPLPKVEEEELQFQAGDMILDVAGFSLHSLSHLREVLGNRAMQIQHEARVEFPDVPEEELTVNPALQKYVEVLCEHHNFLVQVLRGCDIFQIIVKS</sequence>
<feature type="compositionally biased region" description="Basic and acidic residues" evidence="2">
    <location>
        <begin position="448"/>
        <end position="464"/>
    </location>
</feature>
<feature type="compositionally biased region" description="Basic and acidic residues" evidence="2">
    <location>
        <begin position="182"/>
        <end position="196"/>
    </location>
</feature>
<dbReference type="EMBL" id="NBCO01000032">
    <property type="protein sequence ID" value="ORC85874.1"/>
    <property type="molecule type" value="Genomic_DNA"/>
</dbReference>
<dbReference type="GeneID" id="39988596"/>
<evidence type="ECO:0008006" key="5">
    <source>
        <dbReference type="Google" id="ProtNLM"/>
    </source>
</evidence>
<feature type="region of interest" description="Disordered" evidence="2">
    <location>
        <begin position="879"/>
        <end position="941"/>
    </location>
</feature>
<comment type="caution">
    <text evidence="3">The sequence shown here is derived from an EMBL/GenBank/DDBJ whole genome shotgun (WGS) entry which is preliminary data.</text>
</comment>
<evidence type="ECO:0000313" key="4">
    <source>
        <dbReference type="Proteomes" id="UP000192257"/>
    </source>
</evidence>
<feature type="compositionally biased region" description="Low complexity" evidence="2">
    <location>
        <begin position="421"/>
        <end position="442"/>
    </location>
</feature>
<reference evidence="3 4" key="1">
    <citation type="submission" date="2017-03" db="EMBL/GenBank/DDBJ databases">
        <title>An alternative strategy for trypanosome survival in the mammalian bloodstream revealed through genome and transcriptome analysis of the ubiquitous bovine parasite Trypanosoma (Megatrypanum) theileri.</title>
        <authorList>
            <person name="Kelly S."/>
            <person name="Ivens A."/>
            <person name="Mott A."/>
            <person name="O'Neill E."/>
            <person name="Emms D."/>
            <person name="Macleod O."/>
            <person name="Voorheis P."/>
            <person name="Matthews J."/>
            <person name="Matthews K."/>
            <person name="Carrington M."/>
        </authorList>
    </citation>
    <scope>NUCLEOTIDE SEQUENCE [LARGE SCALE GENOMIC DNA]</scope>
    <source>
        <strain evidence="3">Edinburgh</strain>
    </source>
</reference>
<keyword evidence="4" id="KW-1185">Reference proteome</keyword>
<feature type="compositionally biased region" description="Basic and acidic residues" evidence="2">
    <location>
        <begin position="704"/>
        <end position="713"/>
    </location>
</feature>